<proteinExistence type="predicted"/>
<name>A0A026WY85_OOCBI</name>
<keyword evidence="3" id="KW-1185">Reference proteome</keyword>
<evidence type="ECO:0000313" key="2">
    <source>
        <dbReference type="EMBL" id="EZA61030.1"/>
    </source>
</evidence>
<dbReference type="AlphaFoldDB" id="A0A026WY85"/>
<organism evidence="2 3">
    <name type="scientific">Ooceraea biroi</name>
    <name type="common">Clonal raider ant</name>
    <name type="synonym">Cerapachys biroi</name>
    <dbReference type="NCBI Taxonomy" id="2015173"/>
    <lineage>
        <taxon>Eukaryota</taxon>
        <taxon>Metazoa</taxon>
        <taxon>Ecdysozoa</taxon>
        <taxon>Arthropoda</taxon>
        <taxon>Hexapoda</taxon>
        <taxon>Insecta</taxon>
        <taxon>Pterygota</taxon>
        <taxon>Neoptera</taxon>
        <taxon>Endopterygota</taxon>
        <taxon>Hymenoptera</taxon>
        <taxon>Apocrita</taxon>
        <taxon>Aculeata</taxon>
        <taxon>Formicoidea</taxon>
        <taxon>Formicidae</taxon>
        <taxon>Dorylinae</taxon>
        <taxon>Ooceraea</taxon>
    </lineage>
</organism>
<evidence type="ECO:0000313" key="3">
    <source>
        <dbReference type="Proteomes" id="UP000053097"/>
    </source>
</evidence>
<dbReference type="Proteomes" id="UP000053097">
    <property type="component" value="Unassembled WGS sequence"/>
</dbReference>
<sequence length="60" mass="7123">MIHDDVRHPPRIHARRETTPRSFSREFGDSIDIIKTWHDVQREGDEEEYRITVGLMCSLS</sequence>
<reference evidence="2 3" key="1">
    <citation type="journal article" date="2014" name="Curr. Biol.">
        <title>The genome of the clonal raider ant Cerapachys biroi.</title>
        <authorList>
            <person name="Oxley P.R."/>
            <person name="Ji L."/>
            <person name="Fetter-Pruneda I."/>
            <person name="McKenzie S.K."/>
            <person name="Li C."/>
            <person name="Hu H."/>
            <person name="Zhang G."/>
            <person name="Kronauer D.J."/>
        </authorList>
    </citation>
    <scope>NUCLEOTIDE SEQUENCE [LARGE SCALE GENOMIC DNA]</scope>
</reference>
<evidence type="ECO:0000256" key="1">
    <source>
        <dbReference type="SAM" id="MobiDB-lite"/>
    </source>
</evidence>
<dbReference type="EMBL" id="KK107063">
    <property type="protein sequence ID" value="EZA61030.1"/>
    <property type="molecule type" value="Genomic_DNA"/>
</dbReference>
<accession>A0A026WY85</accession>
<protein>
    <submittedName>
        <fullName evidence="2">Uncharacterized protein</fullName>
    </submittedName>
</protein>
<gene>
    <name evidence="2" type="ORF">X777_08242</name>
</gene>
<feature type="region of interest" description="Disordered" evidence="1">
    <location>
        <begin position="1"/>
        <end position="21"/>
    </location>
</feature>